<dbReference type="Proteomes" id="UP001451782">
    <property type="component" value="Chromosome"/>
</dbReference>
<dbReference type="PANTHER" id="PTHR44051">
    <property type="entry name" value="GLUTATHIONE S-TRANSFERASE-RELATED"/>
    <property type="match status" value="1"/>
</dbReference>
<accession>A0AAN0NH20</accession>
<dbReference type="Gene3D" id="3.40.30.10">
    <property type="entry name" value="Glutaredoxin"/>
    <property type="match status" value="1"/>
</dbReference>
<dbReference type="RefSeq" id="WP_342069799.1">
    <property type="nucleotide sequence ID" value="NZ_CP151762.1"/>
</dbReference>
<dbReference type="CDD" id="cd03046">
    <property type="entry name" value="GST_N_GTT1_like"/>
    <property type="match status" value="1"/>
</dbReference>
<dbReference type="KEGG" id="yag:AABB28_16445"/>
<dbReference type="PANTHER" id="PTHR44051:SF9">
    <property type="entry name" value="GLUTATHIONE S-TRANSFERASE 1"/>
    <property type="match status" value="1"/>
</dbReference>
<dbReference type="InterPro" id="IPR036282">
    <property type="entry name" value="Glutathione-S-Trfase_C_sf"/>
</dbReference>
<dbReference type="PROSITE" id="PS50404">
    <property type="entry name" value="GST_NTER"/>
    <property type="match status" value="1"/>
</dbReference>
<dbReference type="SUPFAM" id="SSF52833">
    <property type="entry name" value="Thioredoxin-like"/>
    <property type="match status" value="1"/>
</dbReference>
<keyword evidence="3" id="KW-1185">Reference proteome</keyword>
<reference evidence="2 3" key="1">
    <citation type="submission" date="2024-04" db="EMBL/GenBank/DDBJ databases">
        <title>Phylogenomic analyses of a clade within the roseobacter group suggest taxonomic reassignments of species of the genera Aestuariivita, Citreicella, Loktanella, Nautella, Pelagibaca, Ruegeria, Thalassobius, Thiobacimonas and Tropicibacter, and the proposal o.</title>
        <authorList>
            <person name="Jeon C.O."/>
        </authorList>
    </citation>
    <scope>NUCLEOTIDE SEQUENCE [LARGE SCALE GENOMIC DNA]</scope>
    <source>
        <strain evidence="2 3">G8-12</strain>
    </source>
</reference>
<organism evidence="2 3">
    <name type="scientific">Yoonia algicola</name>
    <dbReference type="NCBI Taxonomy" id="3137368"/>
    <lineage>
        <taxon>Bacteria</taxon>
        <taxon>Pseudomonadati</taxon>
        <taxon>Pseudomonadota</taxon>
        <taxon>Alphaproteobacteria</taxon>
        <taxon>Rhodobacterales</taxon>
        <taxon>Paracoccaceae</taxon>
        <taxon>Yoonia</taxon>
    </lineage>
</organism>
<dbReference type="SUPFAM" id="SSF47616">
    <property type="entry name" value="GST C-terminal domain-like"/>
    <property type="match status" value="1"/>
</dbReference>
<proteinExistence type="predicted"/>
<feature type="domain" description="GST N-terminal" evidence="1">
    <location>
        <begin position="1"/>
        <end position="80"/>
    </location>
</feature>
<dbReference type="InterPro" id="IPR004045">
    <property type="entry name" value="Glutathione_S-Trfase_N"/>
</dbReference>
<dbReference type="SFLD" id="SFLDS00019">
    <property type="entry name" value="Glutathione_Transferase_(cytos"/>
    <property type="match status" value="1"/>
</dbReference>
<dbReference type="AlphaFoldDB" id="A0AAN0NH20"/>
<dbReference type="Pfam" id="PF02798">
    <property type="entry name" value="GST_N"/>
    <property type="match status" value="1"/>
</dbReference>
<dbReference type="Gene3D" id="1.20.1050.10">
    <property type="match status" value="1"/>
</dbReference>
<evidence type="ECO:0000259" key="1">
    <source>
        <dbReference type="PROSITE" id="PS50404"/>
    </source>
</evidence>
<dbReference type="EMBL" id="CP151762">
    <property type="protein sequence ID" value="WZU63417.1"/>
    <property type="molecule type" value="Genomic_DNA"/>
</dbReference>
<protein>
    <submittedName>
        <fullName evidence="2">Glutathione S-transferase</fullName>
    </submittedName>
</protein>
<name>A0AAN0NH20_9RHOB</name>
<evidence type="ECO:0000313" key="2">
    <source>
        <dbReference type="EMBL" id="WZU63417.1"/>
    </source>
</evidence>
<dbReference type="InterPro" id="IPR036249">
    <property type="entry name" value="Thioredoxin-like_sf"/>
</dbReference>
<dbReference type="SFLD" id="SFLDG01150">
    <property type="entry name" value="Main.1:_Beta-like"/>
    <property type="match status" value="1"/>
</dbReference>
<dbReference type="SFLD" id="SFLDG00358">
    <property type="entry name" value="Main_(cytGST)"/>
    <property type="match status" value="1"/>
</dbReference>
<gene>
    <name evidence="2" type="ORF">AABB28_16445</name>
</gene>
<dbReference type="InterPro" id="IPR040079">
    <property type="entry name" value="Glutathione_S-Trfase"/>
</dbReference>
<evidence type="ECO:0000313" key="3">
    <source>
        <dbReference type="Proteomes" id="UP001451782"/>
    </source>
</evidence>
<sequence length="206" mass="22688">MITLHALQYSRATRILWLLADLGQPCNRIDYDRTDDFRAPDELSKVHPLGKSPVIDDDGEMIAESTTILRYLAAKFDDDTHTPPRGTADYWRHEALFDYVEASFAEVAVRAIMPAFQGTPVPDDAKAVLDTNLGYIERAIGDGPMLFGNTAMLADIQMSYIIALLARLGLLADHPKIAAYWDALQEQPGYIAATRAAGPMAPPAQI</sequence>